<sequence>MIYLVNEYGHYFEISAKAWEVFDSYYLQRAGCDIYTSKSSMYEAYMKSTGLKLDEIEGNEIKIDVNEKNELIESSHSKTTIIEDEEYDDWLAAYQL</sequence>
<gene>
    <name evidence="1" type="ORF">F7Q91_02720</name>
</gene>
<reference evidence="1 2" key="1">
    <citation type="submission" date="2019-09" db="EMBL/GenBank/DDBJ databases">
        <title>Draft genome sequences of 48 bacterial type strains from the CCUG.</title>
        <authorList>
            <person name="Tunovic T."/>
            <person name="Pineiro-Iglesias B."/>
            <person name="Unosson C."/>
            <person name="Inganas E."/>
            <person name="Ohlen M."/>
            <person name="Cardew S."/>
            <person name="Jensie-Markopoulos S."/>
            <person name="Salva-Serra F."/>
            <person name="Jaen-Luchoro D."/>
            <person name="Karlsson R."/>
            <person name="Svensson-Stadler L."/>
            <person name="Chun J."/>
            <person name="Moore E."/>
        </authorList>
    </citation>
    <scope>NUCLEOTIDE SEQUENCE [LARGE SCALE GENOMIC DNA]</scope>
    <source>
        <strain evidence="1 2">CCUG 48643</strain>
    </source>
</reference>
<evidence type="ECO:0000313" key="1">
    <source>
        <dbReference type="EMBL" id="KAB0482333.1"/>
    </source>
</evidence>
<proteinExistence type="predicted"/>
<comment type="caution">
    <text evidence="1">The sequence shown here is derived from an EMBL/GenBank/DDBJ whole genome shotgun (WGS) entry which is preliminary data.</text>
</comment>
<protein>
    <submittedName>
        <fullName evidence="1">Uncharacterized protein</fullName>
    </submittedName>
</protein>
<accession>A0A7V7NX10</accession>
<evidence type="ECO:0000313" key="2">
    <source>
        <dbReference type="Proteomes" id="UP000423756"/>
    </source>
</evidence>
<dbReference type="GeneID" id="77344755"/>
<dbReference type="Proteomes" id="UP000423756">
    <property type="component" value="Unassembled WGS sequence"/>
</dbReference>
<organism evidence="1 2">
    <name type="scientific">Vibrio chagasii</name>
    <dbReference type="NCBI Taxonomy" id="170679"/>
    <lineage>
        <taxon>Bacteria</taxon>
        <taxon>Pseudomonadati</taxon>
        <taxon>Pseudomonadota</taxon>
        <taxon>Gammaproteobacteria</taxon>
        <taxon>Vibrionales</taxon>
        <taxon>Vibrionaceae</taxon>
        <taxon>Vibrio</taxon>
    </lineage>
</organism>
<name>A0A7V7NX10_9VIBR</name>
<dbReference type="EMBL" id="VZPX01000004">
    <property type="protein sequence ID" value="KAB0482333.1"/>
    <property type="molecule type" value="Genomic_DNA"/>
</dbReference>
<dbReference type="RefSeq" id="WP_137406507.1">
    <property type="nucleotide sequence ID" value="NZ_AP025467.1"/>
</dbReference>
<dbReference type="AlphaFoldDB" id="A0A7V7NX10"/>